<evidence type="ECO:0000313" key="1">
    <source>
        <dbReference type="EMBL" id="MBB1161924.1"/>
    </source>
</evidence>
<name>A0A839HUM8_9BURK</name>
<protein>
    <submittedName>
        <fullName evidence="1">Uncharacterized protein</fullName>
    </submittedName>
</protein>
<dbReference type="Proteomes" id="UP000586093">
    <property type="component" value="Unassembled WGS sequence"/>
</dbReference>
<sequence>MTAPTSRLQQRLETEILQARDPVTCAMLRAERACLLARHGDLEGAAAEREALGAEALRHPAPGLAVWLKLLEGTLGYYRGADTSHRAAFSQAMDLAHQARLRPLIALSAIWLAQMAFVDDEIEPMVRLLSQALQESSPQQHSVRARVAMLIALNYHYAFRVDLAQPWYQRAQQHASADGDVQTLSALMYARAWTSGNQCRMASIFGTPMPESSDAIRQAVLSAQSSEHFDRRTGAQALQQLTPLLEAQLLTTQGRWAEADALFSAHLEVENSLDGVQRYLALLLGDWAWCRLQLGDAGDARRLATRSATALAEHDCAQDDRTVVLGRLARLRAILGEVELAQQHEAEAQMELARFGENQARVLKALDAALRQTVM</sequence>
<dbReference type="EMBL" id="JACIVI010000002">
    <property type="protein sequence ID" value="MBB1161924.1"/>
    <property type="molecule type" value="Genomic_DNA"/>
</dbReference>
<evidence type="ECO:0000313" key="2">
    <source>
        <dbReference type="Proteomes" id="UP000586093"/>
    </source>
</evidence>
<proteinExistence type="predicted"/>
<gene>
    <name evidence="1" type="ORF">H4F90_08020</name>
</gene>
<comment type="caution">
    <text evidence="1">The sequence shown here is derived from an EMBL/GenBank/DDBJ whole genome shotgun (WGS) entry which is preliminary data.</text>
</comment>
<reference evidence="1 2" key="1">
    <citation type="submission" date="2020-08" db="EMBL/GenBank/DDBJ databases">
        <title>Aquariorum lacteus gen. nov., sp. nov., a new member of the family Comamonadaceae, isolated from freshwater aquarium.</title>
        <authorList>
            <person name="Chun S.-J."/>
        </authorList>
    </citation>
    <scope>NUCLEOTIDE SEQUENCE [LARGE SCALE GENOMIC DNA]</scope>
    <source>
        <strain evidence="1 2">SJAQ100</strain>
    </source>
</reference>
<dbReference type="RefSeq" id="WP_182663327.1">
    <property type="nucleotide sequence ID" value="NZ_JACIVI010000002.1"/>
</dbReference>
<organism evidence="1 2">
    <name type="scientific">Aquariibacter albus</name>
    <dbReference type="NCBI Taxonomy" id="2759899"/>
    <lineage>
        <taxon>Bacteria</taxon>
        <taxon>Pseudomonadati</taxon>
        <taxon>Pseudomonadota</taxon>
        <taxon>Betaproteobacteria</taxon>
        <taxon>Burkholderiales</taxon>
        <taxon>Sphaerotilaceae</taxon>
        <taxon>Aquariibacter</taxon>
    </lineage>
</organism>
<dbReference type="AlphaFoldDB" id="A0A839HUM8"/>
<keyword evidence="2" id="KW-1185">Reference proteome</keyword>
<accession>A0A839HUM8</accession>